<evidence type="ECO:0000313" key="2">
    <source>
        <dbReference type="Proteomes" id="UP001207654"/>
    </source>
</evidence>
<dbReference type="EMBL" id="JAPNKA010000001">
    <property type="protein sequence ID" value="MCY1080303.1"/>
    <property type="molecule type" value="Genomic_DNA"/>
</dbReference>
<dbReference type="Proteomes" id="UP001207654">
    <property type="component" value="Unassembled WGS sequence"/>
</dbReference>
<gene>
    <name evidence="1" type="ORF">OV287_38210</name>
</gene>
<keyword evidence="2" id="KW-1185">Reference proteome</keyword>
<dbReference type="RefSeq" id="WP_267538974.1">
    <property type="nucleotide sequence ID" value="NZ_JAPNKA010000001.1"/>
</dbReference>
<name>A0ABT4AF56_9BACT</name>
<organism evidence="1 2">
    <name type="scientific">Archangium lansingense</name>
    <dbReference type="NCBI Taxonomy" id="2995310"/>
    <lineage>
        <taxon>Bacteria</taxon>
        <taxon>Pseudomonadati</taxon>
        <taxon>Myxococcota</taxon>
        <taxon>Myxococcia</taxon>
        <taxon>Myxococcales</taxon>
        <taxon>Cystobacterineae</taxon>
        <taxon>Archangiaceae</taxon>
        <taxon>Archangium</taxon>
    </lineage>
</organism>
<comment type="caution">
    <text evidence="1">The sequence shown here is derived from an EMBL/GenBank/DDBJ whole genome shotgun (WGS) entry which is preliminary data.</text>
</comment>
<proteinExistence type="predicted"/>
<sequence length="107" mass="11908">MADKAWAGYSARYGRGQSVEQLAQRGGFGWCEMDTFFPGWREATDEWRKLREDLAEARATIERLRAPLESIEEALVPVVIEALRQVLRGERPFSGACAPSTSSSSVS</sequence>
<evidence type="ECO:0000313" key="1">
    <source>
        <dbReference type="EMBL" id="MCY1080303.1"/>
    </source>
</evidence>
<reference evidence="1 2" key="1">
    <citation type="submission" date="2022-11" db="EMBL/GenBank/DDBJ databases">
        <title>Minimal conservation of predation-associated metabolite biosynthetic gene clusters underscores biosynthetic potential of Myxococcota including descriptions for ten novel species: Archangium lansinium sp. nov., Myxococcus landrumus sp. nov., Nannocystis bai.</title>
        <authorList>
            <person name="Ahearne A."/>
            <person name="Stevens C."/>
            <person name="Phillips K."/>
        </authorList>
    </citation>
    <scope>NUCLEOTIDE SEQUENCE [LARGE SCALE GENOMIC DNA]</scope>
    <source>
        <strain evidence="1 2">MIWBW</strain>
    </source>
</reference>
<protein>
    <submittedName>
        <fullName evidence="1">Uncharacterized protein</fullName>
    </submittedName>
</protein>
<accession>A0ABT4AF56</accession>